<dbReference type="Gene3D" id="3.40.50.1820">
    <property type="entry name" value="alpha/beta hydrolase"/>
    <property type="match status" value="1"/>
</dbReference>
<feature type="region of interest" description="Disordered" evidence="1">
    <location>
        <begin position="33"/>
        <end position="59"/>
    </location>
</feature>
<proteinExistence type="predicted"/>
<accession>A0ABS9PZR3</accession>
<dbReference type="Proteomes" id="UP001521931">
    <property type="component" value="Unassembled WGS sequence"/>
</dbReference>
<sequence length="474" mass="50110">MSSRTLRPSRATTVAAALAAVGALAVPVAPAIAARSPRSTEPRSTEPRHEQGTLPDGSTWDIAVPAGWNGDVILFSHGFRTGAVNPTVDAGFAPTSAALQARGYAVAQSSYARTGWALGSAVDDQLGVLAEFKARIGEPRRTLAFGRSMGGLVSSLLAERRDADIDAAISTCGLLGGGLNLNNYQLDGQQAVASLLLPGEDVRLTKFASVEEAAASAQRLVDAVKAAQATPQGRARIALAASLMNMPTWATGATPPKARDAVAIEQAQYTYLIGSLTMMMTRRVDVQEVSGGDSGWNKGVDYARLLRRGDQAGNVARLYRSAGLDLKQDLRQITSDADVTADPAAVTWLKRTSAPTGRLRVPVLTMHTVADPAAPVEYTSEYATKVKRAGSGALLRQAYVQRTGHCTFTPAENVAAVQAMQERLDTGRWTGAVKPRSLQRVAEAANLGGVAFVSYRPGAFVNDRADRDPYGPRR</sequence>
<dbReference type="EMBL" id="JAKRCV010000008">
    <property type="protein sequence ID" value="MCG7321122.1"/>
    <property type="molecule type" value="Genomic_DNA"/>
</dbReference>
<feature type="compositionally biased region" description="Basic and acidic residues" evidence="1">
    <location>
        <begin position="38"/>
        <end position="51"/>
    </location>
</feature>
<dbReference type="InterPro" id="IPR029058">
    <property type="entry name" value="AB_hydrolase_fold"/>
</dbReference>
<reference evidence="3 4" key="1">
    <citation type="submission" date="2022-02" db="EMBL/GenBank/DDBJ databases">
        <title>Uncovering new skin microbiome diversity through culturing and metagenomics.</title>
        <authorList>
            <person name="Conlan S."/>
            <person name="Deming C."/>
            <person name="Nisc Comparative Sequencing Program N."/>
            <person name="Segre J.A."/>
        </authorList>
    </citation>
    <scope>NUCLEOTIDE SEQUENCE [LARGE SCALE GENOMIC DNA]</scope>
    <source>
        <strain evidence="3 4">ACRQZ</strain>
    </source>
</reference>
<feature type="chain" id="PRO_5045561738" evidence="2">
    <location>
        <begin position="34"/>
        <end position="474"/>
    </location>
</feature>
<dbReference type="RefSeq" id="WP_239262544.1">
    <property type="nucleotide sequence ID" value="NZ_JAKRCV010000008.1"/>
</dbReference>
<feature type="signal peptide" evidence="2">
    <location>
        <begin position="1"/>
        <end position="33"/>
    </location>
</feature>
<evidence type="ECO:0000313" key="3">
    <source>
        <dbReference type="EMBL" id="MCG7321122.1"/>
    </source>
</evidence>
<name>A0ABS9PZR3_9MICO</name>
<evidence type="ECO:0000256" key="1">
    <source>
        <dbReference type="SAM" id="MobiDB-lite"/>
    </source>
</evidence>
<evidence type="ECO:0000256" key="2">
    <source>
        <dbReference type="SAM" id="SignalP"/>
    </source>
</evidence>
<evidence type="ECO:0000313" key="4">
    <source>
        <dbReference type="Proteomes" id="UP001521931"/>
    </source>
</evidence>
<keyword evidence="4" id="KW-1185">Reference proteome</keyword>
<gene>
    <name evidence="3" type="ORF">MHL29_04325</name>
</gene>
<comment type="caution">
    <text evidence="3">The sequence shown here is derived from an EMBL/GenBank/DDBJ whole genome shotgun (WGS) entry which is preliminary data.</text>
</comment>
<protein>
    <submittedName>
        <fullName evidence="3">Lysophospholipase</fullName>
    </submittedName>
</protein>
<keyword evidence="2" id="KW-0732">Signal</keyword>
<dbReference type="SUPFAM" id="SSF53474">
    <property type="entry name" value="alpha/beta-Hydrolases"/>
    <property type="match status" value="1"/>
</dbReference>
<organism evidence="3 4">
    <name type="scientific">Arsenicicoccus bolidensis</name>
    <dbReference type="NCBI Taxonomy" id="229480"/>
    <lineage>
        <taxon>Bacteria</taxon>
        <taxon>Bacillati</taxon>
        <taxon>Actinomycetota</taxon>
        <taxon>Actinomycetes</taxon>
        <taxon>Micrococcales</taxon>
        <taxon>Intrasporangiaceae</taxon>
        <taxon>Arsenicicoccus</taxon>
    </lineage>
</organism>